<dbReference type="EMBL" id="JAGFBF010000005">
    <property type="protein sequence ID" value="MBO2990563.1"/>
    <property type="molecule type" value="Genomic_DNA"/>
</dbReference>
<comment type="caution">
    <text evidence="2">The sequence shown here is derived from an EMBL/GenBank/DDBJ whole genome shotgun (WGS) entry which is preliminary data.</text>
</comment>
<keyword evidence="1" id="KW-0472">Membrane</keyword>
<keyword evidence="1" id="KW-1133">Transmembrane helix</keyword>
<sequence>MSTSSELTPKSGPLSSIAQDWRKVLALGVLTVATLGVALVALRFAGALLRMIAGLALAIGGLAGTILALQRFGGRIFGRRRSDRNA</sequence>
<evidence type="ECO:0000313" key="3">
    <source>
        <dbReference type="Proteomes" id="UP000668403"/>
    </source>
</evidence>
<feature type="transmembrane region" description="Helical" evidence="1">
    <location>
        <begin position="24"/>
        <end position="45"/>
    </location>
</feature>
<dbReference type="RefSeq" id="WP_208239656.1">
    <property type="nucleotide sequence ID" value="NZ_BAAAQU010000002.1"/>
</dbReference>
<evidence type="ECO:0000313" key="2">
    <source>
        <dbReference type="EMBL" id="MBO2990563.1"/>
    </source>
</evidence>
<protein>
    <submittedName>
        <fullName evidence="2">Uncharacterized protein</fullName>
    </submittedName>
</protein>
<feature type="transmembrane region" description="Helical" evidence="1">
    <location>
        <begin position="51"/>
        <end position="72"/>
    </location>
</feature>
<accession>A0A939QI96</accession>
<evidence type="ECO:0000256" key="1">
    <source>
        <dbReference type="SAM" id="Phobius"/>
    </source>
</evidence>
<organism evidence="2 3">
    <name type="scientific">Leucobacter tardus</name>
    <dbReference type="NCBI Taxonomy" id="501483"/>
    <lineage>
        <taxon>Bacteria</taxon>
        <taxon>Bacillati</taxon>
        <taxon>Actinomycetota</taxon>
        <taxon>Actinomycetes</taxon>
        <taxon>Micrococcales</taxon>
        <taxon>Microbacteriaceae</taxon>
        <taxon>Leucobacter</taxon>
    </lineage>
</organism>
<gene>
    <name evidence="2" type="ORF">J4H85_11215</name>
</gene>
<dbReference type="Proteomes" id="UP000668403">
    <property type="component" value="Unassembled WGS sequence"/>
</dbReference>
<name>A0A939QI96_9MICO</name>
<keyword evidence="1" id="KW-0812">Transmembrane</keyword>
<proteinExistence type="predicted"/>
<reference evidence="2" key="1">
    <citation type="submission" date="2021-03" db="EMBL/GenBank/DDBJ databases">
        <title>Leucobacter chromiisoli sp. nov., isolated from chromium-containing soil of chemical plant.</title>
        <authorList>
            <person name="Xu Z."/>
        </authorList>
    </citation>
    <scope>NUCLEOTIDE SEQUENCE</scope>
    <source>
        <strain evidence="2">K 70/01</strain>
    </source>
</reference>
<dbReference type="AlphaFoldDB" id="A0A939QI96"/>
<keyword evidence="3" id="KW-1185">Reference proteome</keyword>